<evidence type="ECO:0000313" key="4">
    <source>
        <dbReference type="EMBL" id="HIR71359.1"/>
    </source>
</evidence>
<evidence type="ECO:0000259" key="3">
    <source>
        <dbReference type="PROSITE" id="PS50977"/>
    </source>
</evidence>
<accession>A0A9D1JBT1</accession>
<dbReference type="InterPro" id="IPR050624">
    <property type="entry name" value="HTH-type_Tx_Regulator"/>
</dbReference>
<dbReference type="GO" id="GO:0003677">
    <property type="term" value="F:DNA binding"/>
    <property type="evidence" value="ECO:0007669"/>
    <property type="project" value="UniProtKB-UniRule"/>
</dbReference>
<dbReference type="PROSITE" id="PS50977">
    <property type="entry name" value="HTH_TETR_2"/>
    <property type="match status" value="1"/>
</dbReference>
<dbReference type="EMBL" id="DVHM01000145">
    <property type="protein sequence ID" value="HIR71359.1"/>
    <property type="molecule type" value="Genomic_DNA"/>
</dbReference>
<dbReference type="Pfam" id="PF14278">
    <property type="entry name" value="TetR_C_8"/>
    <property type="match status" value="1"/>
</dbReference>
<keyword evidence="1 2" id="KW-0238">DNA-binding</keyword>
<evidence type="ECO:0000256" key="2">
    <source>
        <dbReference type="PROSITE-ProRule" id="PRU00335"/>
    </source>
</evidence>
<dbReference type="InterPro" id="IPR039532">
    <property type="entry name" value="TetR_C_Firmicutes"/>
</dbReference>
<dbReference type="PANTHER" id="PTHR43479">
    <property type="entry name" value="ACREF/ENVCD OPERON REPRESSOR-RELATED"/>
    <property type="match status" value="1"/>
</dbReference>
<feature type="DNA-binding region" description="H-T-H motif" evidence="2">
    <location>
        <begin position="33"/>
        <end position="52"/>
    </location>
</feature>
<dbReference type="Proteomes" id="UP000823912">
    <property type="component" value="Unassembled WGS sequence"/>
</dbReference>
<name>A0A9D1JBT1_9FIRM</name>
<dbReference type="PANTHER" id="PTHR43479:SF11">
    <property type="entry name" value="ACREF_ENVCD OPERON REPRESSOR-RELATED"/>
    <property type="match status" value="1"/>
</dbReference>
<gene>
    <name evidence="4" type="ORF">IAA55_08765</name>
</gene>
<proteinExistence type="predicted"/>
<comment type="caution">
    <text evidence="4">The sequence shown here is derived from an EMBL/GenBank/DDBJ whole genome shotgun (WGS) entry which is preliminary data.</text>
</comment>
<reference evidence="4" key="2">
    <citation type="journal article" date="2021" name="PeerJ">
        <title>Extensive microbial diversity within the chicken gut microbiome revealed by metagenomics and culture.</title>
        <authorList>
            <person name="Gilroy R."/>
            <person name="Ravi A."/>
            <person name="Getino M."/>
            <person name="Pursley I."/>
            <person name="Horton D.L."/>
            <person name="Alikhan N.F."/>
            <person name="Baker D."/>
            <person name="Gharbi K."/>
            <person name="Hall N."/>
            <person name="Watson M."/>
            <person name="Adriaenssens E.M."/>
            <person name="Foster-Nyarko E."/>
            <person name="Jarju S."/>
            <person name="Secka A."/>
            <person name="Antonio M."/>
            <person name="Oren A."/>
            <person name="Chaudhuri R.R."/>
            <person name="La Ragione R."/>
            <person name="Hildebrand F."/>
            <person name="Pallen M.J."/>
        </authorList>
    </citation>
    <scope>NUCLEOTIDE SEQUENCE</scope>
    <source>
        <strain evidence="4">ChiSjej5B23-6657</strain>
    </source>
</reference>
<feature type="domain" description="HTH tetR-type" evidence="3">
    <location>
        <begin position="10"/>
        <end position="70"/>
    </location>
</feature>
<organism evidence="4 5">
    <name type="scientific">Candidatus Pullilachnospira gallistercoris</name>
    <dbReference type="NCBI Taxonomy" id="2840911"/>
    <lineage>
        <taxon>Bacteria</taxon>
        <taxon>Bacillati</taxon>
        <taxon>Bacillota</taxon>
        <taxon>Clostridia</taxon>
        <taxon>Lachnospirales</taxon>
        <taxon>Lachnospiraceae</taxon>
        <taxon>Lachnospiraceae incertae sedis</taxon>
        <taxon>Candidatus Pullilachnospira</taxon>
    </lineage>
</organism>
<evidence type="ECO:0000313" key="5">
    <source>
        <dbReference type="Proteomes" id="UP000823912"/>
    </source>
</evidence>
<dbReference type="SUPFAM" id="SSF46689">
    <property type="entry name" value="Homeodomain-like"/>
    <property type="match status" value="1"/>
</dbReference>
<dbReference type="Gene3D" id="1.10.357.10">
    <property type="entry name" value="Tetracycline Repressor, domain 2"/>
    <property type="match status" value="1"/>
</dbReference>
<evidence type="ECO:0000256" key="1">
    <source>
        <dbReference type="ARBA" id="ARBA00023125"/>
    </source>
</evidence>
<dbReference type="AlphaFoldDB" id="A0A9D1JBT1"/>
<protein>
    <submittedName>
        <fullName evidence="4">TetR/AcrR family transcriptional regulator C-terminal domain-containing protein</fullName>
    </submittedName>
</protein>
<dbReference type="InterPro" id="IPR009057">
    <property type="entry name" value="Homeodomain-like_sf"/>
</dbReference>
<dbReference type="InterPro" id="IPR001647">
    <property type="entry name" value="HTH_TetR"/>
</dbReference>
<reference evidence="4" key="1">
    <citation type="submission" date="2020-10" db="EMBL/GenBank/DDBJ databases">
        <authorList>
            <person name="Gilroy R."/>
        </authorList>
    </citation>
    <scope>NUCLEOTIDE SEQUENCE</scope>
    <source>
        <strain evidence="4">ChiSjej5B23-6657</strain>
    </source>
</reference>
<sequence>MNIKNNRRSQLSRELIQNAFLALLKEQDLKKISVRSICEKAGINRTTFYKYYLDVYDLLEKIEGDLTAELWEILCRRLESREKINDIFCELFRFVLRHQDFYRAYLAGHVSFGALNLLTREPLSSSIDRASRHLDFYSSGGINYHLAFFTAGVGEITRVWLNHGCTESPEEMADIIRREYHTTQRL</sequence>